<comment type="caution">
    <text evidence="1">The sequence shown here is derived from an EMBL/GenBank/DDBJ whole genome shotgun (WGS) entry which is preliminary data.</text>
</comment>
<dbReference type="Proteomes" id="UP000229641">
    <property type="component" value="Unassembled WGS sequence"/>
</dbReference>
<gene>
    <name evidence="1" type="ORF">COV72_02750</name>
</gene>
<sequence length="174" mass="19979">MAKAAAPKKVKLFTGIIYKEPALSKIIKKNLRAKFGDIDFESRALDFSYTKYYEKEMGAGLKRIFFSFKKLIPPDKIAKIKQITNGLESKFSKAGRRGINLDPGYINDAKLVLATTKDYSHRLYLKNGIYAEVTLSFSNGSFKPYPWAYPDYQTKDYISIFNQIRGIFMEQRDA</sequence>
<reference evidence="1 2" key="1">
    <citation type="submission" date="2017-09" db="EMBL/GenBank/DDBJ databases">
        <title>Depth-based differentiation of microbial function through sediment-hosted aquifers and enrichment of novel symbionts in the deep terrestrial subsurface.</title>
        <authorList>
            <person name="Probst A.J."/>
            <person name="Ladd B."/>
            <person name="Jarett J.K."/>
            <person name="Geller-Mcgrath D.E."/>
            <person name="Sieber C.M."/>
            <person name="Emerson J.B."/>
            <person name="Anantharaman K."/>
            <person name="Thomas B.C."/>
            <person name="Malmstrom R."/>
            <person name="Stieglmeier M."/>
            <person name="Klingl A."/>
            <person name="Woyke T."/>
            <person name="Ryan C.M."/>
            <person name="Banfield J.F."/>
        </authorList>
    </citation>
    <scope>NUCLEOTIDE SEQUENCE [LARGE SCALE GENOMIC DNA]</scope>
    <source>
        <strain evidence="1">CG11_big_fil_rev_8_21_14_0_20_42_13</strain>
    </source>
</reference>
<dbReference type="Pfam" id="PF14385">
    <property type="entry name" value="DUF4416"/>
    <property type="match status" value="1"/>
</dbReference>
<organism evidence="1 2">
    <name type="scientific">Candidatus Ghiorseimicrobium undicola</name>
    <dbReference type="NCBI Taxonomy" id="1974746"/>
    <lineage>
        <taxon>Bacteria</taxon>
        <taxon>Pseudomonadati</taxon>
        <taxon>Candidatus Omnitrophota</taxon>
        <taxon>Candidatus Ghiorseimicrobium</taxon>
    </lineage>
</organism>
<name>A0A2H0LYQ6_9BACT</name>
<dbReference type="AlphaFoldDB" id="A0A2H0LYQ6"/>
<accession>A0A2H0LYQ6</accession>
<protein>
    <recommendedName>
        <fullName evidence="3">GTP-binding protein</fullName>
    </recommendedName>
</protein>
<evidence type="ECO:0000313" key="2">
    <source>
        <dbReference type="Proteomes" id="UP000229641"/>
    </source>
</evidence>
<proteinExistence type="predicted"/>
<dbReference type="EMBL" id="PCWA01000035">
    <property type="protein sequence ID" value="PIQ89560.1"/>
    <property type="molecule type" value="Genomic_DNA"/>
</dbReference>
<evidence type="ECO:0000313" key="1">
    <source>
        <dbReference type="EMBL" id="PIQ89560.1"/>
    </source>
</evidence>
<evidence type="ECO:0008006" key="3">
    <source>
        <dbReference type="Google" id="ProtNLM"/>
    </source>
</evidence>
<dbReference type="InterPro" id="IPR025529">
    <property type="entry name" value="DUF4416"/>
</dbReference>